<evidence type="ECO:0000313" key="2">
    <source>
        <dbReference type="Proteomes" id="UP001179363"/>
    </source>
</evidence>
<dbReference type="EMBL" id="JAKGTH010000007">
    <property type="protein sequence ID" value="MCF4101285.1"/>
    <property type="molecule type" value="Genomic_DNA"/>
</dbReference>
<comment type="caution">
    <text evidence="1">The sequence shown here is derived from an EMBL/GenBank/DDBJ whole genome shotgun (WGS) entry which is preliminary data.</text>
</comment>
<accession>A0ABS9EEJ1</accession>
<name>A0ABS9EEJ1_9FLAO</name>
<dbReference type="RefSeq" id="WP_236133433.1">
    <property type="nucleotide sequence ID" value="NZ_JAKGTH010000007.1"/>
</dbReference>
<evidence type="ECO:0008006" key="3">
    <source>
        <dbReference type="Google" id="ProtNLM"/>
    </source>
</evidence>
<organism evidence="1 2">
    <name type="scientific">Gillisia lutea</name>
    <dbReference type="NCBI Taxonomy" id="2909668"/>
    <lineage>
        <taxon>Bacteria</taxon>
        <taxon>Pseudomonadati</taxon>
        <taxon>Bacteroidota</taxon>
        <taxon>Flavobacteriia</taxon>
        <taxon>Flavobacteriales</taxon>
        <taxon>Flavobacteriaceae</taxon>
        <taxon>Gillisia</taxon>
    </lineage>
</organism>
<keyword evidence="2" id="KW-1185">Reference proteome</keyword>
<sequence>MIDQPNFEFKNKSIPSSILKEAKIALSYYPELIHTPIEFKFKKNIKRSFMQAQPAFKDLLKGKKQRSYFIMISESIHIEDQEFNMQEIPSDVLIGWLGHELGHIMDYRERSGWDLIKFGIRYILSSTHIKEAERAADTFAVNHGMGDYILATKDFILSHAHLSTAYKERIKRLYLSPAEILELVDDLNTK</sequence>
<reference evidence="1" key="1">
    <citation type="submission" date="2022-01" db="EMBL/GenBank/DDBJ databases">
        <title>Gillisia lutea sp. nov., isolated from marine plastic residues from the Malvarosa beach (Valencia, Spain).</title>
        <authorList>
            <person name="Vidal-Verdu A."/>
            <person name="Molina-Menor E."/>
            <person name="Satari L."/>
            <person name="Pascual J."/>
            <person name="Pereto J."/>
            <person name="Porcar M."/>
        </authorList>
    </citation>
    <scope>NUCLEOTIDE SEQUENCE</scope>
    <source>
        <strain evidence="1">M10.2A</strain>
    </source>
</reference>
<protein>
    <recommendedName>
        <fullName evidence="3">Secreted protein</fullName>
    </recommendedName>
</protein>
<dbReference type="Proteomes" id="UP001179363">
    <property type="component" value="Unassembled WGS sequence"/>
</dbReference>
<gene>
    <name evidence="1" type="ORF">L1I30_06385</name>
</gene>
<proteinExistence type="predicted"/>
<evidence type="ECO:0000313" key="1">
    <source>
        <dbReference type="EMBL" id="MCF4101285.1"/>
    </source>
</evidence>